<reference evidence="2 3" key="1">
    <citation type="submission" date="2014-08" db="EMBL/GenBank/DDBJ databases">
        <title>Whole genome shotgun sequence of Rhizobium rubi NBRC 13261.</title>
        <authorList>
            <person name="Katano-Makiyama Y."/>
            <person name="Hosoyama A."/>
            <person name="Hashimoto M."/>
            <person name="Hosoyama Y."/>
            <person name="Noguchi M."/>
            <person name="Tsuchikane K."/>
            <person name="Uohara A."/>
            <person name="Ohji S."/>
            <person name="Ichikawa N."/>
            <person name="Kimura A."/>
            <person name="Yamazoe A."/>
            <person name="Fujita N."/>
        </authorList>
    </citation>
    <scope>NUCLEOTIDE SEQUENCE [LARGE SCALE GENOMIC DNA]</scope>
    <source>
        <strain evidence="2 3">NBRC 13261</strain>
    </source>
</reference>
<feature type="domain" description="Amine oxidase" evidence="1">
    <location>
        <begin position="28"/>
        <end position="285"/>
    </location>
</feature>
<evidence type="ECO:0000313" key="3">
    <source>
        <dbReference type="Proteomes" id="UP000028701"/>
    </source>
</evidence>
<evidence type="ECO:0000313" key="2">
    <source>
        <dbReference type="EMBL" id="GAK70358.1"/>
    </source>
</evidence>
<dbReference type="SUPFAM" id="SSF51905">
    <property type="entry name" value="FAD/NAD(P)-binding domain"/>
    <property type="match status" value="1"/>
</dbReference>
<protein>
    <submittedName>
        <fullName evidence="2">Putative amine oxidase</fullName>
    </submittedName>
</protein>
<dbReference type="PANTHER" id="PTHR42923:SF17">
    <property type="entry name" value="AMINE OXIDASE DOMAIN-CONTAINING PROTEIN"/>
    <property type="match status" value="1"/>
</dbReference>
<dbReference type="EMBL" id="BBJU01000011">
    <property type="protein sequence ID" value="GAK70358.1"/>
    <property type="molecule type" value="Genomic_DNA"/>
</dbReference>
<evidence type="ECO:0000259" key="1">
    <source>
        <dbReference type="Pfam" id="PF01593"/>
    </source>
</evidence>
<dbReference type="Gene3D" id="3.30.70.1990">
    <property type="match status" value="1"/>
</dbReference>
<dbReference type="InterPro" id="IPR002937">
    <property type="entry name" value="Amino_oxidase"/>
</dbReference>
<dbReference type="FunFam" id="1.10.405.20:FF:000001">
    <property type="entry name" value="Amine oxidase"/>
    <property type="match status" value="1"/>
</dbReference>
<accession>A0A081CUL2</accession>
<sequence>MEPATMDVMTGDSNRQTRRRIAVIGSGISGLSAAWMLDKSADVTLFEADSRLGGHANTVFTDVASKGPIAVDTGFIVYNELNYPNLVALFKHLGVETDASDMSFAASLRGGRLEYSGSGIDGLFGQRSNILRPRFWHMVRDVLRFYKKAPQLLNDPSLQTISLGEYLDANGYSLSFVDDHLLPMGAAIWSTTAADMRAYPLQAFIRFFVNHGLVQLSDRPQWRTVKGGSREYIARIMAQFKGAVVLNSQIAGVQRTENGVNLLDRSGQASFFDDVVIATHADQALSLLADADGQERSLLGAFEYTRNAAILHSDETLMPKRRNVWSAWNYLSEPDATGTEQLCVTYWMNRLQNIDEATPLFVTLNPSRPVNPAKLIRTFDYTHPLFDTKALDAQKQLWSLQGRRNTWFCGAHFGSGFHEDGLQSGLAVAEALGGVKRPWTVAEESGRIFLSPERALVS</sequence>
<dbReference type="InterPro" id="IPR036188">
    <property type="entry name" value="FAD/NAD-bd_sf"/>
</dbReference>
<name>A0A081CUL2_9HYPH</name>
<dbReference type="eggNOG" id="COG2907">
    <property type="taxonomic scope" value="Bacteria"/>
</dbReference>
<dbReference type="Gene3D" id="3.50.50.60">
    <property type="entry name" value="FAD/NAD(P)-binding domain"/>
    <property type="match status" value="1"/>
</dbReference>
<dbReference type="Pfam" id="PF01593">
    <property type="entry name" value="Amino_oxidase"/>
    <property type="match status" value="1"/>
</dbReference>
<dbReference type="Proteomes" id="UP000028701">
    <property type="component" value="Unassembled WGS sequence"/>
</dbReference>
<dbReference type="Gene3D" id="1.10.405.20">
    <property type="match status" value="1"/>
</dbReference>
<comment type="caution">
    <text evidence="2">The sequence shown here is derived from an EMBL/GenBank/DDBJ whole genome shotgun (WGS) entry which is preliminary data.</text>
</comment>
<gene>
    <name evidence="2" type="ORF">RRU01S_11_00110</name>
</gene>
<proteinExistence type="predicted"/>
<dbReference type="AlphaFoldDB" id="A0A081CUL2"/>
<dbReference type="InterPro" id="IPR050464">
    <property type="entry name" value="Zeta_carotene_desat/Oxidored"/>
</dbReference>
<dbReference type="PANTHER" id="PTHR42923">
    <property type="entry name" value="PROTOPORPHYRINOGEN OXIDASE"/>
    <property type="match status" value="1"/>
</dbReference>
<dbReference type="GO" id="GO:0016491">
    <property type="term" value="F:oxidoreductase activity"/>
    <property type="evidence" value="ECO:0007669"/>
    <property type="project" value="InterPro"/>
</dbReference>
<organism evidence="2 3">
    <name type="scientific">Agrobacterium rubi TR3 = NBRC 13261</name>
    <dbReference type="NCBI Taxonomy" id="1368415"/>
    <lineage>
        <taxon>Bacteria</taxon>
        <taxon>Pseudomonadati</taxon>
        <taxon>Pseudomonadota</taxon>
        <taxon>Alphaproteobacteria</taxon>
        <taxon>Hyphomicrobiales</taxon>
        <taxon>Rhizobiaceae</taxon>
        <taxon>Rhizobium/Agrobacterium group</taxon>
        <taxon>Agrobacterium</taxon>
    </lineage>
</organism>